<dbReference type="Pfam" id="PF14219">
    <property type="entry name" value="DUF4328"/>
    <property type="match status" value="1"/>
</dbReference>
<keyword evidence="1" id="KW-0812">Transmembrane</keyword>
<dbReference type="Proteomes" id="UP000552097">
    <property type="component" value="Unassembled WGS sequence"/>
</dbReference>
<gene>
    <name evidence="3" type="ORF">F4560_005625</name>
</gene>
<sequence length="233" mass="25316">MHCPNCGAPFAAGMSHCRNCGVAPAQYAPAQYGPAHYGPAHYGPAHYGPAQYGGPALPRWRDVSTLHVPLIVLLVADAGMALLLHVKWFAPLMFLMQFMATAVLMLIWLFRARHNAVGGKHQFSPLWSVAGWFVPLACAYIPMRVVLDTGRASTSPDRRTSVTVLVVLWWGSLLLSLFTGAREIRAERAESVAFIGLPGSTWASAVCLAVAALALASVVRRITVDQQRAFRPR</sequence>
<evidence type="ECO:0000259" key="2">
    <source>
        <dbReference type="Pfam" id="PF14219"/>
    </source>
</evidence>
<protein>
    <recommendedName>
        <fullName evidence="2">DUF4328 domain-containing protein</fullName>
    </recommendedName>
</protein>
<feature type="transmembrane region" description="Helical" evidence="1">
    <location>
        <begin position="162"/>
        <end position="181"/>
    </location>
</feature>
<dbReference type="EMBL" id="JACHMO010000001">
    <property type="protein sequence ID" value="MBB5805857.1"/>
    <property type="molecule type" value="Genomic_DNA"/>
</dbReference>
<reference evidence="3 4" key="1">
    <citation type="submission" date="2020-08" db="EMBL/GenBank/DDBJ databases">
        <title>Sequencing the genomes of 1000 actinobacteria strains.</title>
        <authorList>
            <person name="Klenk H.-P."/>
        </authorList>
    </citation>
    <scope>NUCLEOTIDE SEQUENCE [LARGE SCALE GENOMIC DNA]</scope>
    <source>
        <strain evidence="3 4">DSM 45486</strain>
    </source>
</reference>
<name>A0A7W9M3B7_9PSEU</name>
<proteinExistence type="predicted"/>
<dbReference type="RefSeq" id="WP_184924709.1">
    <property type="nucleotide sequence ID" value="NZ_JACHMO010000001.1"/>
</dbReference>
<keyword evidence="1" id="KW-1133">Transmembrane helix</keyword>
<organism evidence="3 4">
    <name type="scientific">Saccharothrix ecbatanensis</name>
    <dbReference type="NCBI Taxonomy" id="1105145"/>
    <lineage>
        <taxon>Bacteria</taxon>
        <taxon>Bacillati</taxon>
        <taxon>Actinomycetota</taxon>
        <taxon>Actinomycetes</taxon>
        <taxon>Pseudonocardiales</taxon>
        <taxon>Pseudonocardiaceae</taxon>
        <taxon>Saccharothrix</taxon>
    </lineage>
</organism>
<accession>A0A7W9M3B7</accession>
<comment type="caution">
    <text evidence="3">The sequence shown here is derived from an EMBL/GenBank/DDBJ whole genome shotgun (WGS) entry which is preliminary data.</text>
</comment>
<feature type="domain" description="DUF4328" evidence="2">
    <location>
        <begin position="87"/>
        <end position="223"/>
    </location>
</feature>
<evidence type="ECO:0000256" key="1">
    <source>
        <dbReference type="SAM" id="Phobius"/>
    </source>
</evidence>
<dbReference type="AlphaFoldDB" id="A0A7W9M3B7"/>
<dbReference type="InterPro" id="IPR025565">
    <property type="entry name" value="DUF4328"/>
</dbReference>
<feature type="transmembrane region" description="Helical" evidence="1">
    <location>
        <begin position="92"/>
        <end position="110"/>
    </location>
</feature>
<feature type="transmembrane region" description="Helical" evidence="1">
    <location>
        <begin position="66"/>
        <end position="85"/>
    </location>
</feature>
<keyword evidence="4" id="KW-1185">Reference proteome</keyword>
<keyword evidence="1" id="KW-0472">Membrane</keyword>
<feature type="transmembrane region" description="Helical" evidence="1">
    <location>
        <begin position="201"/>
        <end position="223"/>
    </location>
</feature>
<evidence type="ECO:0000313" key="3">
    <source>
        <dbReference type="EMBL" id="MBB5805857.1"/>
    </source>
</evidence>
<evidence type="ECO:0000313" key="4">
    <source>
        <dbReference type="Proteomes" id="UP000552097"/>
    </source>
</evidence>
<feature type="transmembrane region" description="Helical" evidence="1">
    <location>
        <begin position="122"/>
        <end position="141"/>
    </location>
</feature>